<name>A0AAV1RB22_9ROSI</name>
<proteinExistence type="predicted"/>
<dbReference type="AlphaFoldDB" id="A0AAV1RB22"/>
<dbReference type="EMBL" id="CAWUPB010000913">
    <property type="protein sequence ID" value="CAK7330463.1"/>
    <property type="molecule type" value="Genomic_DNA"/>
</dbReference>
<organism evidence="1 2">
    <name type="scientific">Dovyalis caffra</name>
    <dbReference type="NCBI Taxonomy" id="77055"/>
    <lineage>
        <taxon>Eukaryota</taxon>
        <taxon>Viridiplantae</taxon>
        <taxon>Streptophyta</taxon>
        <taxon>Embryophyta</taxon>
        <taxon>Tracheophyta</taxon>
        <taxon>Spermatophyta</taxon>
        <taxon>Magnoliopsida</taxon>
        <taxon>eudicotyledons</taxon>
        <taxon>Gunneridae</taxon>
        <taxon>Pentapetalae</taxon>
        <taxon>rosids</taxon>
        <taxon>fabids</taxon>
        <taxon>Malpighiales</taxon>
        <taxon>Salicaceae</taxon>
        <taxon>Flacourtieae</taxon>
        <taxon>Dovyalis</taxon>
    </lineage>
</organism>
<sequence length="76" mass="8732">MTSFSPSLIFTSLLGAMPKSEETKPLFARKTIFLLLMVLRDWVTRESTQNGSHALRNWVWIPTLFMSAILVDMAMR</sequence>
<evidence type="ECO:0000313" key="2">
    <source>
        <dbReference type="Proteomes" id="UP001314170"/>
    </source>
</evidence>
<keyword evidence="2" id="KW-1185">Reference proteome</keyword>
<dbReference type="Proteomes" id="UP001314170">
    <property type="component" value="Unassembled WGS sequence"/>
</dbReference>
<evidence type="ECO:0000313" key="1">
    <source>
        <dbReference type="EMBL" id="CAK7330463.1"/>
    </source>
</evidence>
<protein>
    <submittedName>
        <fullName evidence="1">Uncharacterized protein</fullName>
    </submittedName>
</protein>
<accession>A0AAV1RB22</accession>
<comment type="caution">
    <text evidence="1">The sequence shown here is derived from an EMBL/GenBank/DDBJ whole genome shotgun (WGS) entry which is preliminary data.</text>
</comment>
<reference evidence="1 2" key="1">
    <citation type="submission" date="2024-01" db="EMBL/GenBank/DDBJ databases">
        <authorList>
            <person name="Waweru B."/>
        </authorList>
    </citation>
    <scope>NUCLEOTIDE SEQUENCE [LARGE SCALE GENOMIC DNA]</scope>
</reference>
<gene>
    <name evidence="1" type="ORF">DCAF_LOCUS7970</name>
</gene>